<feature type="transmembrane region" description="Helical" evidence="1">
    <location>
        <begin position="134"/>
        <end position="154"/>
    </location>
</feature>
<comment type="caution">
    <text evidence="2">The sequence shown here is derived from an EMBL/GenBank/DDBJ whole genome shotgun (WGS) entry which is preliminary data.</text>
</comment>
<sequence length="496" mass="53542">MGDTPGAHTGTLALGFSSFAVCVASILGTGILAFPDALYACPAPAVGALGASSTFAQVGAVIIMIELIQCAAAWMPVTERAKLHSASAEAERGSLVSKDIGSVETPRSTDDAPLPEPSLYELAELFLTSPWLKALFYAMIQMHFVATIVSYGLAAPQAYRELLRHIFPAAFALDQPLSWWQSSGMAFSFSFFMSACVLTFLHGWQRALSTMSAVKAVLLLCVVAMIGILWNKAAAVDSLSSDLGQQESMQSCGEVFLLWTISVGGSVNALPVLYSWVLLEKGVVDEADLSTIRRAALFAVVFCALLVAFYACAVFYLVGPVELKLAHDAGEMSTVLLMRSLMRLNGRTGVLALKIMVDFFVAASVTVSFILMAVAMRHFLHAASIALAKHISSNGRNILSWLAEPLMYVVWFGLICVLVILNPRGFLRALEVFASMALNMQTGVFLAWMLWCARAQNLVSTIANSMGRATAWFWISIVGIYYAIAVLYDIVFSITS</sequence>
<dbReference type="OrthoDB" id="19473at2759"/>
<feature type="transmembrane region" description="Helical" evidence="1">
    <location>
        <begin position="295"/>
        <end position="318"/>
    </location>
</feature>
<evidence type="ECO:0000313" key="3">
    <source>
        <dbReference type="Proteomes" id="UP000324585"/>
    </source>
</evidence>
<keyword evidence="1" id="KW-0472">Membrane</keyword>
<keyword evidence="1" id="KW-0812">Transmembrane</keyword>
<dbReference type="OMA" id="WCWFLLR"/>
<dbReference type="EMBL" id="VRMN01000010">
    <property type="protein sequence ID" value="KAA8492329.1"/>
    <property type="molecule type" value="Genomic_DNA"/>
</dbReference>
<feature type="transmembrane region" description="Helical" evidence="1">
    <location>
        <begin position="12"/>
        <end position="34"/>
    </location>
</feature>
<evidence type="ECO:0000256" key="1">
    <source>
        <dbReference type="SAM" id="Phobius"/>
    </source>
</evidence>
<feature type="transmembrane region" description="Helical" evidence="1">
    <location>
        <begin position="359"/>
        <end position="380"/>
    </location>
</feature>
<dbReference type="PANTHER" id="PTHR16189:SF6">
    <property type="entry name" value="AMINO ACID TRANSPORTER TRANSMEMBRANE DOMAIN-CONTAINING PROTEIN"/>
    <property type="match status" value="1"/>
</dbReference>
<evidence type="ECO:0000313" key="2">
    <source>
        <dbReference type="EMBL" id="KAA8492329.1"/>
    </source>
</evidence>
<reference evidence="3" key="1">
    <citation type="journal article" date="2019" name="Nat. Commun.">
        <title>Expansion of phycobilisome linker gene families in mesophilic red algae.</title>
        <authorList>
            <person name="Lee J."/>
            <person name="Kim D."/>
            <person name="Bhattacharya D."/>
            <person name="Yoon H.S."/>
        </authorList>
    </citation>
    <scope>NUCLEOTIDE SEQUENCE [LARGE SCALE GENOMIC DNA]</scope>
    <source>
        <strain evidence="3">CCMP 1328</strain>
    </source>
</reference>
<organism evidence="2 3">
    <name type="scientific">Porphyridium purpureum</name>
    <name type="common">Red alga</name>
    <name type="synonym">Porphyridium cruentum</name>
    <dbReference type="NCBI Taxonomy" id="35688"/>
    <lineage>
        <taxon>Eukaryota</taxon>
        <taxon>Rhodophyta</taxon>
        <taxon>Bangiophyceae</taxon>
        <taxon>Porphyridiales</taxon>
        <taxon>Porphyridiaceae</taxon>
        <taxon>Porphyridium</taxon>
    </lineage>
</organism>
<dbReference type="PANTHER" id="PTHR16189">
    <property type="entry name" value="TRANSMEMBRANE PROTEIN 104-RELATED"/>
    <property type="match status" value="1"/>
</dbReference>
<dbReference type="Proteomes" id="UP000324585">
    <property type="component" value="Unassembled WGS sequence"/>
</dbReference>
<feature type="transmembrane region" description="Helical" evidence="1">
    <location>
        <begin position="256"/>
        <end position="274"/>
    </location>
</feature>
<feature type="transmembrane region" description="Helical" evidence="1">
    <location>
        <begin position="472"/>
        <end position="494"/>
    </location>
</feature>
<keyword evidence="3" id="KW-1185">Reference proteome</keyword>
<gene>
    <name evidence="2" type="ORF">FVE85_3767</name>
</gene>
<proteinExistence type="predicted"/>
<feature type="transmembrane region" description="Helical" evidence="1">
    <location>
        <begin position="185"/>
        <end position="204"/>
    </location>
</feature>
<feature type="transmembrane region" description="Helical" evidence="1">
    <location>
        <begin position="216"/>
        <end position="236"/>
    </location>
</feature>
<feature type="transmembrane region" description="Helical" evidence="1">
    <location>
        <begin position="433"/>
        <end position="451"/>
    </location>
</feature>
<name>A0A5J4YLH1_PORPP</name>
<feature type="transmembrane region" description="Helical" evidence="1">
    <location>
        <begin position="54"/>
        <end position="75"/>
    </location>
</feature>
<dbReference type="AlphaFoldDB" id="A0A5J4YLH1"/>
<accession>A0A5J4YLH1</accession>
<keyword evidence="1" id="KW-1133">Transmembrane helix</keyword>
<feature type="transmembrane region" description="Helical" evidence="1">
    <location>
        <begin position="401"/>
        <end position="421"/>
    </location>
</feature>
<protein>
    <submittedName>
        <fullName evidence="2">Uncharacterized protein</fullName>
    </submittedName>
</protein>